<proteinExistence type="predicted"/>
<dbReference type="InterPro" id="IPR023451">
    <property type="entry name" value="Thymidate_synth/dCMP_Mease_dom"/>
</dbReference>
<keyword evidence="1" id="KW-0808">Transferase</keyword>
<dbReference type="GO" id="GO:0016740">
    <property type="term" value="F:transferase activity"/>
    <property type="evidence" value="ECO:0007669"/>
    <property type="project" value="UniProtKB-KW"/>
</dbReference>
<accession>A0A0F9PE82</accession>
<protein>
    <recommendedName>
        <fullName evidence="2">Thymidylate synthase/dCMP hydroxymethylase domain-containing protein</fullName>
    </recommendedName>
</protein>
<feature type="domain" description="Thymidylate synthase/dCMP hydroxymethylase" evidence="2">
    <location>
        <begin position="109"/>
        <end position="248"/>
    </location>
</feature>
<sequence>MESGNIPVLSVNEDTIPRAYEKAIREVWEKGASIRTEYDHPGDPASRDATVIIIVRNPFGQPRFHRSFADGLGGLAEYVMEVVHGAHDYWVKPLEEILKGTKSKDTRWTYTYHGRLFEFRIEDKVVNQIGAMIDKLSKTGYTRRAQAITWNPKLDPPTEDPPCLQRIWGRLCDDGEGGYIYNMNTHWRSRDLFKAWFENVIALTTLMRKIAEAISQRTKKRVKLGRYVDICDSLHIYGSYFREIEGDAEKGIKSFFETLESRSFEERTWNSDFIKPYFINDGVGKGLRPMLEREKDMPEKVRKAIAEELRLMEEEDYLV</sequence>
<dbReference type="SUPFAM" id="SSF55831">
    <property type="entry name" value="Thymidylate synthase/dCMP hydroxymethylase"/>
    <property type="match status" value="1"/>
</dbReference>
<dbReference type="Pfam" id="PF00303">
    <property type="entry name" value="Thymidylat_synt"/>
    <property type="match status" value="1"/>
</dbReference>
<comment type="caution">
    <text evidence="3">The sequence shown here is derived from an EMBL/GenBank/DDBJ whole genome shotgun (WGS) entry which is preliminary data.</text>
</comment>
<gene>
    <name evidence="3" type="ORF">LCGC14_1226070</name>
</gene>
<dbReference type="EMBL" id="LAZR01006501">
    <property type="protein sequence ID" value="KKM91677.1"/>
    <property type="molecule type" value="Genomic_DNA"/>
</dbReference>
<organism evidence="3">
    <name type="scientific">marine sediment metagenome</name>
    <dbReference type="NCBI Taxonomy" id="412755"/>
    <lineage>
        <taxon>unclassified sequences</taxon>
        <taxon>metagenomes</taxon>
        <taxon>ecological metagenomes</taxon>
    </lineage>
</organism>
<reference evidence="3" key="1">
    <citation type="journal article" date="2015" name="Nature">
        <title>Complex archaea that bridge the gap between prokaryotes and eukaryotes.</title>
        <authorList>
            <person name="Spang A."/>
            <person name="Saw J.H."/>
            <person name="Jorgensen S.L."/>
            <person name="Zaremba-Niedzwiedzka K."/>
            <person name="Martijn J."/>
            <person name="Lind A.E."/>
            <person name="van Eijk R."/>
            <person name="Schleper C."/>
            <person name="Guy L."/>
            <person name="Ettema T.J."/>
        </authorList>
    </citation>
    <scope>NUCLEOTIDE SEQUENCE</scope>
</reference>
<dbReference type="Gene3D" id="3.30.572.10">
    <property type="entry name" value="Thymidylate synthase/dCMP hydroxymethylase domain"/>
    <property type="match status" value="1"/>
</dbReference>
<evidence type="ECO:0000259" key="2">
    <source>
        <dbReference type="Pfam" id="PF00303"/>
    </source>
</evidence>
<evidence type="ECO:0000313" key="3">
    <source>
        <dbReference type="EMBL" id="KKM91677.1"/>
    </source>
</evidence>
<evidence type="ECO:0000256" key="1">
    <source>
        <dbReference type="ARBA" id="ARBA00022679"/>
    </source>
</evidence>
<dbReference type="InterPro" id="IPR036926">
    <property type="entry name" value="Thymidate_synth/dCMP_Mease_sf"/>
</dbReference>
<dbReference type="AlphaFoldDB" id="A0A0F9PE82"/>
<name>A0A0F9PE82_9ZZZZ</name>